<name>B6BWG9_9PROT</name>
<dbReference type="Proteomes" id="UP000004188">
    <property type="component" value="Unassembled WGS sequence"/>
</dbReference>
<keyword evidence="1" id="KW-1133">Transmembrane helix</keyword>
<evidence type="ECO:0000313" key="3">
    <source>
        <dbReference type="EMBL" id="EDZ64069.1"/>
    </source>
</evidence>
<dbReference type="InterPro" id="IPR050570">
    <property type="entry name" value="Cell_wall_metabolism_enzyme"/>
</dbReference>
<dbReference type="STRING" id="314607.KB13_201"/>
<feature type="transmembrane region" description="Helical" evidence="1">
    <location>
        <begin position="20"/>
        <end position="38"/>
    </location>
</feature>
<dbReference type="GO" id="GO:0004222">
    <property type="term" value="F:metalloendopeptidase activity"/>
    <property type="evidence" value="ECO:0007669"/>
    <property type="project" value="TreeGrafter"/>
</dbReference>
<dbReference type="HOGENOM" id="CLU_029425_2_2_4"/>
<protein>
    <submittedName>
        <fullName evidence="3">Peptidase M23B</fullName>
    </submittedName>
</protein>
<evidence type="ECO:0000313" key="4">
    <source>
        <dbReference type="Proteomes" id="UP000004188"/>
    </source>
</evidence>
<dbReference type="Pfam" id="PF01551">
    <property type="entry name" value="Peptidase_M23"/>
    <property type="match status" value="1"/>
</dbReference>
<keyword evidence="1" id="KW-0812">Transmembrane</keyword>
<keyword evidence="1" id="KW-0472">Membrane</keyword>
<proteinExistence type="predicted"/>
<dbReference type="eggNOG" id="COG0739">
    <property type="taxonomic scope" value="Bacteria"/>
</dbReference>
<dbReference type="PANTHER" id="PTHR21666:SF270">
    <property type="entry name" value="MUREIN HYDROLASE ACTIVATOR ENVC"/>
    <property type="match status" value="1"/>
</dbReference>
<keyword evidence="4" id="KW-1185">Reference proteome</keyword>
<evidence type="ECO:0000259" key="2">
    <source>
        <dbReference type="Pfam" id="PF01551"/>
    </source>
</evidence>
<sequence>MKILFISKNNTKKPVSINIYLFVFFIMAFVSVIGAYVYSLSIKIATQRSEEKIETLKLDLDFVSYQRSLQLYIKQIGEMNTRLTDLDNQTERLQGILKKQIVGKQKLPKLPKKEKEFENQGGPFINNNLTEQDVQIALQTLMNQMQIREDIFNETESILLKQSVIKDTLPDLYPVSVGYRSSSYGWRIDPMLGVRSFHEGLDFSAAEGDEIKATASGIVIAAGKAPDYGNYVKIKHGGGIETRYAHASKLLVKKGDLVNKDQVIALVGNTGRSTGPHLHYEIRLNGRSLDPRKYLKKK</sequence>
<dbReference type="EMBL" id="DS995299">
    <property type="protein sequence ID" value="EDZ64069.1"/>
    <property type="molecule type" value="Genomic_DNA"/>
</dbReference>
<gene>
    <name evidence="3" type="ORF">KB13_201</name>
</gene>
<dbReference type="Gene3D" id="2.70.70.10">
    <property type="entry name" value="Glucose Permease (Domain IIA)"/>
    <property type="match status" value="1"/>
</dbReference>
<dbReference type="InterPro" id="IPR011055">
    <property type="entry name" value="Dup_hybrid_motif"/>
</dbReference>
<evidence type="ECO:0000256" key="1">
    <source>
        <dbReference type="SAM" id="Phobius"/>
    </source>
</evidence>
<dbReference type="InterPro" id="IPR016047">
    <property type="entry name" value="M23ase_b-sheet_dom"/>
</dbReference>
<reference evidence="4" key="1">
    <citation type="journal article" date="2012" name="Stand. Genomic Sci.">
        <title>Genome sequence of strain HIMB624, a cultured representative from the OM43 clade of marine Betaproteobacteria.</title>
        <authorList>
            <person name="Huggett M.J."/>
            <person name="Hayakawa D.H."/>
            <person name="Rappe M.S."/>
        </authorList>
    </citation>
    <scope>NUCLEOTIDE SEQUENCE [LARGE SCALE GENOMIC DNA]</scope>
    <source>
        <strain evidence="4">KB13</strain>
    </source>
</reference>
<organism evidence="3 4">
    <name type="scientific">beta proteobacterium KB13</name>
    <dbReference type="NCBI Taxonomy" id="314607"/>
    <lineage>
        <taxon>Bacteria</taxon>
        <taxon>Pseudomonadati</taxon>
        <taxon>Pseudomonadota</taxon>
        <taxon>Betaproteobacteria</taxon>
        <taxon>Nitrosomonadales</taxon>
        <taxon>OM43 clade</taxon>
    </lineage>
</organism>
<accession>B6BWG9</accession>
<dbReference type="AlphaFoldDB" id="B6BWG9"/>
<dbReference type="CDD" id="cd12797">
    <property type="entry name" value="M23_peptidase"/>
    <property type="match status" value="1"/>
</dbReference>
<dbReference type="PANTHER" id="PTHR21666">
    <property type="entry name" value="PEPTIDASE-RELATED"/>
    <property type="match status" value="1"/>
</dbReference>
<dbReference type="FunFam" id="2.70.70.10:FF:000006">
    <property type="entry name" value="M23 family peptidase"/>
    <property type="match status" value="1"/>
</dbReference>
<dbReference type="SUPFAM" id="SSF51261">
    <property type="entry name" value="Duplicated hybrid motif"/>
    <property type="match status" value="1"/>
</dbReference>
<feature type="domain" description="M23ase beta-sheet core" evidence="2">
    <location>
        <begin position="197"/>
        <end position="291"/>
    </location>
</feature>